<comment type="caution">
    <text evidence="2">The sequence shown here is derived from an EMBL/GenBank/DDBJ whole genome shotgun (WGS) entry which is preliminary data.</text>
</comment>
<dbReference type="AlphaFoldDB" id="A0A7J8WB91"/>
<evidence type="ECO:0000256" key="1">
    <source>
        <dbReference type="SAM" id="MobiDB-lite"/>
    </source>
</evidence>
<accession>A0A7J8WB91</accession>
<organism evidence="2 3">
    <name type="scientific">Gossypium klotzschianum</name>
    <dbReference type="NCBI Taxonomy" id="34286"/>
    <lineage>
        <taxon>Eukaryota</taxon>
        <taxon>Viridiplantae</taxon>
        <taxon>Streptophyta</taxon>
        <taxon>Embryophyta</taxon>
        <taxon>Tracheophyta</taxon>
        <taxon>Spermatophyta</taxon>
        <taxon>Magnoliopsida</taxon>
        <taxon>eudicotyledons</taxon>
        <taxon>Gunneridae</taxon>
        <taxon>Pentapetalae</taxon>
        <taxon>rosids</taxon>
        <taxon>malvids</taxon>
        <taxon>Malvales</taxon>
        <taxon>Malvaceae</taxon>
        <taxon>Malvoideae</taxon>
        <taxon>Gossypium</taxon>
    </lineage>
</organism>
<sequence>PAIRAVIPDEYFQNPNAWHVKVPLVNFSIVEMHQSNRGMMWPFKSKKKGRRHKPINEAQTFTQPIIIAHTITRPSNSTDTVTRPSSLTDNTHGTAFSDDARCVS</sequence>
<feature type="compositionally biased region" description="Polar residues" evidence="1">
    <location>
        <begin position="72"/>
        <end position="94"/>
    </location>
</feature>
<dbReference type="EMBL" id="JABFAB010243853">
    <property type="protein sequence ID" value="MBA0672193.1"/>
    <property type="molecule type" value="Genomic_DNA"/>
</dbReference>
<protein>
    <submittedName>
        <fullName evidence="2">Uncharacterized protein</fullName>
    </submittedName>
</protein>
<feature type="region of interest" description="Disordered" evidence="1">
    <location>
        <begin position="72"/>
        <end position="104"/>
    </location>
</feature>
<feature type="non-terminal residue" evidence="2">
    <location>
        <position position="1"/>
    </location>
</feature>
<name>A0A7J8WB91_9ROSI</name>
<gene>
    <name evidence="2" type="ORF">Goklo_029440</name>
</gene>
<reference evidence="2 3" key="1">
    <citation type="journal article" date="2019" name="Genome Biol. Evol.">
        <title>Insights into the evolution of the New World diploid cottons (Gossypium, subgenus Houzingenia) based on genome sequencing.</title>
        <authorList>
            <person name="Grover C.E."/>
            <person name="Arick M.A. 2nd"/>
            <person name="Thrash A."/>
            <person name="Conover J.L."/>
            <person name="Sanders W.S."/>
            <person name="Peterson D.G."/>
            <person name="Frelichowski J.E."/>
            <person name="Scheffler J.A."/>
            <person name="Scheffler B.E."/>
            <person name="Wendel J.F."/>
        </authorList>
    </citation>
    <scope>NUCLEOTIDE SEQUENCE [LARGE SCALE GENOMIC DNA]</scope>
    <source>
        <strain evidence="2">57</strain>
        <tissue evidence="2">Leaf</tissue>
    </source>
</reference>
<dbReference type="OrthoDB" id="1751334at2759"/>
<dbReference type="Proteomes" id="UP000593573">
    <property type="component" value="Unassembled WGS sequence"/>
</dbReference>
<evidence type="ECO:0000313" key="3">
    <source>
        <dbReference type="Proteomes" id="UP000593573"/>
    </source>
</evidence>
<keyword evidence="3" id="KW-1185">Reference proteome</keyword>
<evidence type="ECO:0000313" key="2">
    <source>
        <dbReference type="EMBL" id="MBA0672193.1"/>
    </source>
</evidence>
<proteinExistence type="predicted"/>